<dbReference type="EMBL" id="CM037152">
    <property type="protein sequence ID" value="KAH7834272.1"/>
    <property type="molecule type" value="Genomic_DNA"/>
</dbReference>
<keyword evidence="2" id="KW-1185">Reference proteome</keyword>
<proteinExistence type="predicted"/>
<evidence type="ECO:0000313" key="2">
    <source>
        <dbReference type="Proteomes" id="UP000828048"/>
    </source>
</evidence>
<protein>
    <submittedName>
        <fullName evidence="1">Uncharacterized protein</fullName>
    </submittedName>
</protein>
<evidence type="ECO:0000313" key="1">
    <source>
        <dbReference type="EMBL" id="KAH7834272.1"/>
    </source>
</evidence>
<name>A0ACB7X0P2_9ERIC</name>
<accession>A0ACB7X0P2</accession>
<sequence length="478" mass="53600">MTICDSNSDIISHVPDNILEEILRCLPIQDAVRTSLLSRKWRYAWVKLPQLVFDNMFYKDLHRLTQAKVLTIIYQVLLLHRGPIIKFTLSLSGLESCSEIDQLILFVSDNAIEDFELRIWKGELYKLPSSLYSSLQLKHLNLHSCMLKPPPGFGGFTNLRSLYLYEVVIADDVLSSLISSCLLLEELILDSLISIDSLEVVGPNLKSVNCEGHFRSICFTNTSRLEDVTLYLKGTRKKLLFSEGEISSSVVLLDCVPAIDFLGLDSSYVKGIAASGVLTRLPTTLNNLKNICLYDICFGEQDEVYVLICLIRSSPNLEEIFIHAFPSETSAIRIDLDFLEECGCSDVSLNKLRKVEMKNVSGAQPEQDFIKLLLAKSPMLETMLIGLKAQNVADGLRFSAKAPKSPSIVVSNPEAIKPKTCCKIEGSCTPVVVGRRQAKVRIVGVRDRDDGDWVTKKRRRTLQIYEDLELEFAAMAKP</sequence>
<organism evidence="1 2">
    <name type="scientific">Vaccinium darrowii</name>
    <dbReference type="NCBI Taxonomy" id="229202"/>
    <lineage>
        <taxon>Eukaryota</taxon>
        <taxon>Viridiplantae</taxon>
        <taxon>Streptophyta</taxon>
        <taxon>Embryophyta</taxon>
        <taxon>Tracheophyta</taxon>
        <taxon>Spermatophyta</taxon>
        <taxon>Magnoliopsida</taxon>
        <taxon>eudicotyledons</taxon>
        <taxon>Gunneridae</taxon>
        <taxon>Pentapetalae</taxon>
        <taxon>asterids</taxon>
        <taxon>Ericales</taxon>
        <taxon>Ericaceae</taxon>
        <taxon>Vaccinioideae</taxon>
        <taxon>Vaccinieae</taxon>
        <taxon>Vaccinium</taxon>
    </lineage>
</organism>
<gene>
    <name evidence="1" type="ORF">Vadar_014449</name>
</gene>
<dbReference type="Proteomes" id="UP000828048">
    <property type="component" value="Chromosome 2"/>
</dbReference>
<reference evidence="1 2" key="1">
    <citation type="journal article" date="2021" name="Hortic Res">
        <title>High-quality reference genome and annotation aids understanding of berry development for evergreen blueberry (Vaccinium darrowii).</title>
        <authorList>
            <person name="Yu J."/>
            <person name="Hulse-Kemp A.M."/>
            <person name="Babiker E."/>
            <person name="Staton M."/>
        </authorList>
    </citation>
    <scope>NUCLEOTIDE SEQUENCE [LARGE SCALE GENOMIC DNA]</scope>
    <source>
        <strain evidence="2">cv. NJ 8807/NJ 8810</strain>
        <tissue evidence="1">Young leaf</tissue>
    </source>
</reference>
<comment type="caution">
    <text evidence="1">The sequence shown here is derived from an EMBL/GenBank/DDBJ whole genome shotgun (WGS) entry which is preliminary data.</text>
</comment>